<feature type="transmembrane region" description="Helical" evidence="1">
    <location>
        <begin position="20"/>
        <end position="38"/>
    </location>
</feature>
<evidence type="ECO:0000256" key="1">
    <source>
        <dbReference type="SAM" id="Phobius"/>
    </source>
</evidence>
<accession>A0A0G0TM98</accession>
<name>A0A0G0TM98_9BACT</name>
<dbReference type="InterPro" id="IPR018392">
    <property type="entry name" value="LysM"/>
</dbReference>
<evidence type="ECO:0000313" key="4">
    <source>
        <dbReference type="Proteomes" id="UP000034292"/>
    </source>
</evidence>
<dbReference type="EMBL" id="LBZV01000003">
    <property type="protein sequence ID" value="KKR78139.1"/>
    <property type="molecule type" value="Genomic_DNA"/>
</dbReference>
<dbReference type="InterPro" id="IPR036779">
    <property type="entry name" value="LysM_dom_sf"/>
</dbReference>
<dbReference type="AlphaFoldDB" id="A0A0G0TM98"/>
<dbReference type="PANTHER" id="PTHR34700">
    <property type="entry name" value="POTASSIUM BINDING PROTEIN KBP"/>
    <property type="match status" value="1"/>
</dbReference>
<keyword evidence="1" id="KW-0472">Membrane</keyword>
<proteinExistence type="predicted"/>
<feature type="domain" description="LysM" evidence="2">
    <location>
        <begin position="130"/>
        <end position="181"/>
    </location>
</feature>
<dbReference type="STRING" id="1618408.UU23_C0003G0037"/>
<evidence type="ECO:0000259" key="2">
    <source>
        <dbReference type="PROSITE" id="PS51782"/>
    </source>
</evidence>
<dbReference type="SMART" id="SM00257">
    <property type="entry name" value="LysM"/>
    <property type="match status" value="2"/>
</dbReference>
<reference evidence="3 4" key="1">
    <citation type="journal article" date="2015" name="Nature">
        <title>rRNA introns, odd ribosomes, and small enigmatic genomes across a large radiation of phyla.</title>
        <authorList>
            <person name="Brown C.T."/>
            <person name="Hug L.A."/>
            <person name="Thomas B.C."/>
            <person name="Sharon I."/>
            <person name="Castelle C.J."/>
            <person name="Singh A."/>
            <person name="Wilkins M.J."/>
            <person name="Williams K.H."/>
            <person name="Banfield J.F."/>
        </authorList>
    </citation>
    <scope>NUCLEOTIDE SEQUENCE [LARGE SCALE GENOMIC DNA]</scope>
</reference>
<feature type="domain" description="LysM" evidence="2">
    <location>
        <begin position="67"/>
        <end position="114"/>
    </location>
</feature>
<dbReference type="Proteomes" id="UP000034292">
    <property type="component" value="Unassembled WGS sequence"/>
</dbReference>
<sequence>MASKKKPILLKNWQENYASFILGAIIIVILGLLVANFITNRTGNILDLGNDEQMTTDEESKQEVTVHEYTVKENDSLSKIAESEYGDKMLWPVLARLNDISNPDLIYIDTTLKLPSKEEINKIKEDMTITSYKVLAGDTLFKIAEKVYGDGNQWGRIGVANNVGRLPNGNPLIFAGSTITIPR</sequence>
<dbReference type="Pfam" id="PF01476">
    <property type="entry name" value="LysM"/>
    <property type="match status" value="2"/>
</dbReference>
<evidence type="ECO:0000313" key="3">
    <source>
        <dbReference type="EMBL" id="KKR78139.1"/>
    </source>
</evidence>
<gene>
    <name evidence="3" type="ORF">UU23_C0003G0037</name>
</gene>
<keyword evidence="1" id="KW-0812">Transmembrane</keyword>
<keyword evidence="1" id="KW-1133">Transmembrane helix</keyword>
<dbReference type="PROSITE" id="PS51782">
    <property type="entry name" value="LYSM"/>
    <property type="match status" value="2"/>
</dbReference>
<dbReference type="PANTHER" id="PTHR34700:SF4">
    <property type="entry name" value="PHAGE-LIKE ELEMENT PBSX PROTEIN XKDP"/>
    <property type="match status" value="1"/>
</dbReference>
<dbReference type="CDD" id="cd00118">
    <property type="entry name" value="LysM"/>
    <property type="match status" value="1"/>
</dbReference>
<dbReference type="InterPro" id="IPR052196">
    <property type="entry name" value="Bact_Kbp"/>
</dbReference>
<protein>
    <submittedName>
        <fullName evidence="3">LysM domain protein</fullName>
    </submittedName>
</protein>
<comment type="caution">
    <text evidence="3">The sequence shown here is derived from an EMBL/GenBank/DDBJ whole genome shotgun (WGS) entry which is preliminary data.</text>
</comment>
<organism evidence="3 4">
    <name type="scientific">Candidatus Curtissbacteria bacterium GW2011_GWA1_40_9</name>
    <dbReference type="NCBI Taxonomy" id="1618408"/>
    <lineage>
        <taxon>Bacteria</taxon>
        <taxon>Candidatus Curtissiibacteriota</taxon>
    </lineage>
</organism>
<dbReference type="SUPFAM" id="SSF54106">
    <property type="entry name" value="LysM domain"/>
    <property type="match status" value="1"/>
</dbReference>
<dbReference type="Gene3D" id="3.10.350.10">
    <property type="entry name" value="LysM domain"/>
    <property type="match status" value="2"/>
</dbReference>